<evidence type="ECO:0000313" key="2">
    <source>
        <dbReference type="Proteomes" id="UP000255163"/>
    </source>
</evidence>
<gene>
    <name evidence="1" type="ORF">NCTC12123_06450</name>
</gene>
<sequence>MGRVDIARYANGAKIIENAVVVVQGGVVRRPGTRFAAATKFGNKKSRLIPYVFNRSQAYMLEFGDGYMRIYQNGKQLVNGDNTPYEIASPYTADMLAAVNYVQGADTMFLVHQSVKPHRLQRRGQTDWVLEPAPFIVEPFDEVRDTPQKWCKPSVKEFVGSEITLTLSDAEPGDTPNPPFTGAGWVAQDVGSYVRLNGGLVLIKSITSAQIAVGTIRSDLTATQAASPGSWTREDTVWTDEFGYPGAVTLYQQRLVLAGSPKYPQTIWWSETGVYLSFEIGTEDDDAISFTLSSDQLNPIVHLAQMNTLIALTYGGEFTITSGNDAAITPTNISVKNPSPYGCNGIRPVRVGTEIMFVQRAGRKLYAVAYDPDSFVSYSANDMTVLASTSPLAAWLDMAYQQQPDAFIWMVRADGAAVTMAIDRGQDVIAWSRQVTDGAFESLATIPSEADDVVYAIVRREINGQTVRYVEVFDSKLYTDSAITGASGGDGATTWSGLSHLEGADG</sequence>
<proteinExistence type="predicted"/>
<dbReference type="EMBL" id="UFYI01000007">
    <property type="protein sequence ID" value="STD27820.1"/>
    <property type="molecule type" value="Genomic_DNA"/>
</dbReference>
<evidence type="ECO:0000313" key="1">
    <source>
        <dbReference type="EMBL" id="STD27820.1"/>
    </source>
</evidence>
<dbReference type="AlphaFoldDB" id="A0A376FND9"/>
<dbReference type="Proteomes" id="UP000255163">
    <property type="component" value="Unassembled WGS sequence"/>
</dbReference>
<reference evidence="1 2" key="1">
    <citation type="submission" date="2018-06" db="EMBL/GenBank/DDBJ databases">
        <authorList>
            <consortium name="Pathogen Informatics"/>
            <person name="Doyle S."/>
        </authorList>
    </citation>
    <scope>NUCLEOTIDE SEQUENCE [LARGE SCALE GENOMIC DNA]</scope>
    <source>
        <strain evidence="1 2">NCTC12123</strain>
    </source>
</reference>
<organism evidence="1 2">
    <name type="scientific">Enterobacter asburiae</name>
    <dbReference type="NCBI Taxonomy" id="61645"/>
    <lineage>
        <taxon>Bacteria</taxon>
        <taxon>Pseudomonadati</taxon>
        <taxon>Pseudomonadota</taxon>
        <taxon>Gammaproteobacteria</taxon>
        <taxon>Enterobacterales</taxon>
        <taxon>Enterobacteriaceae</taxon>
        <taxon>Enterobacter</taxon>
        <taxon>Enterobacter cloacae complex</taxon>
    </lineage>
</organism>
<name>A0A376FND9_ENTAS</name>
<accession>A0A376FND9</accession>
<evidence type="ECO:0008006" key="3">
    <source>
        <dbReference type="Google" id="ProtNLM"/>
    </source>
</evidence>
<protein>
    <recommendedName>
        <fullName evidence="3">Phage protein</fullName>
    </recommendedName>
</protein>